<accession>A0ABU9BWZ2</accession>
<reference evidence="1 2" key="1">
    <citation type="submission" date="2024-04" db="EMBL/GenBank/DDBJ databases">
        <title>Novel species of the genus Ideonella isolated from streams.</title>
        <authorList>
            <person name="Lu H."/>
        </authorList>
    </citation>
    <scope>NUCLEOTIDE SEQUENCE [LARGE SCALE GENOMIC DNA]</scope>
    <source>
        <strain evidence="1 2">DXS29W</strain>
    </source>
</reference>
<dbReference type="Proteomes" id="UP001371218">
    <property type="component" value="Unassembled WGS sequence"/>
</dbReference>
<evidence type="ECO:0000313" key="2">
    <source>
        <dbReference type="Proteomes" id="UP001371218"/>
    </source>
</evidence>
<name>A0ABU9BWZ2_9BURK</name>
<dbReference type="EMBL" id="JBBUTG010000018">
    <property type="protein sequence ID" value="MEK8033644.1"/>
    <property type="molecule type" value="Genomic_DNA"/>
</dbReference>
<proteinExistence type="predicted"/>
<dbReference type="RefSeq" id="WP_341428068.1">
    <property type="nucleotide sequence ID" value="NZ_JBBUTG010000018.1"/>
</dbReference>
<dbReference type="InterPro" id="IPR011042">
    <property type="entry name" value="6-blade_b-propeller_TolB-like"/>
</dbReference>
<evidence type="ECO:0000313" key="1">
    <source>
        <dbReference type="EMBL" id="MEK8033644.1"/>
    </source>
</evidence>
<comment type="caution">
    <text evidence="1">The sequence shown here is derived from an EMBL/GenBank/DDBJ whole genome shotgun (WGS) entry which is preliminary data.</text>
</comment>
<sequence length="309" mass="34127">MRHATYGVKTPVRSQGFELRVLLPEDDGPLKVSANGPGRRQRVFELSSVVGVVHRMWVVEGRLVVCSWGNHSLRGEVAVFNLNTGETIDSFWGQYVSASPDGRRIAFERFYPAPFAAPGESQYRLYDVLATPRANRPSYSKADTAAAMKADDLDRLEPGVALYPLSARELARPTQVDDPRDRHVMKSRLVWSPNGGELAVLDWHSGRLSLVRVDTSKPVKPGKVRAWVAPLPEAAALCQADDDDRADAEAAAECNGIDHDQDHVAIGFEPGALVVRLAPSSADERAEVWRIARQRLRPAEQARYRDEAG</sequence>
<dbReference type="InterPro" id="IPR011044">
    <property type="entry name" value="Quino_amine_DH_bsu"/>
</dbReference>
<protein>
    <recommendedName>
        <fullName evidence="3">S9 family peptidase</fullName>
    </recommendedName>
</protein>
<evidence type="ECO:0008006" key="3">
    <source>
        <dbReference type="Google" id="ProtNLM"/>
    </source>
</evidence>
<organism evidence="1 2">
    <name type="scientific">Ideonella lacteola</name>
    <dbReference type="NCBI Taxonomy" id="2984193"/>
    <lineage>
        <taxon>Bacteria</taxon>
        <taxon>Pseudomonadati</taxon>
        <taxon>Pseudomonadota</taxon>
        <taxon>Betaproteobacteria</taxon>
        <taxon>Burkholderiales</taxon>
        <taxon>Sphaerotilaceae</taxon>
        <taxon>Ideonella</taxon>
    </lineage>
</organism>
<gene>
    <name evidence="1" type="ORF">AACH06_22710</name>
</gene>
<keyword evidence="2" id="KW-1185">Reference proteome</keyword>
<dbReference type="Gene3D" id="2.120.10.30">
    <property type="entry name" value="TolB, C-terminal domain"/>
    <property type="match status" value="1"/>
</dbReference>
<dbReference type="SUPFAM" id="SSF50969">
    <property type="entry name" value="YVTN repeat-like/Quinoprotein amine dehydrogenase"/>
    <property type="match status" value="1"/>
</dbReference>